<protein>
    <recommendedName>
        <fullName evidence="1">Cyclic nucleotide-binding domain-containing protein</fullName>
    </recommendedName>
</protein>
<comment type="caution">
    <text evidence="2">The sequence shown here is derived from an EMBL/GenBank/DDBJ whole genome shotgun (WGS) entry which is preliminary data.</text>
</comment>
<evidence type="ECO:0000259" key="1">
    <source>
        <dbReference type="PROSITE" id="PS50042"/>
    </source>
</evidence>
<dbReference type="PANTHER" id="PTHR11635:SF152">
    <property type="entry name" value="CAMP-DEPENDENT PROTEIN KINASE TYPE I REGULATORY SUBUNIT-RELATED"/>
    <property type="match status" value="1"/>
</dbReference>
<accession>A0ABQ0C8L8</accession>
<feature type="domain" description="Cyclic nucleotide-binding" evidence="1">
    <location>
        <begin position="21"/>
        <end position="105"/>
    </location>
</feature>
<dbReference type="SUPFAM" id="SSF51206">
    <property type="entry name" value="cAMP-binding domain-like"/>
    <property type="match status" value="1"/>
</dbReference>
<dbReference type="RefSeq" id="WP_420904917.1">
    <property type="nucleotide sequence ID" value="NZ_BAAFGK010000004.1"/>
</dbReference>
<dbReference type="CDD" id="cd00038">
    <property type="entry name" value="CAP_ED"/>
    <property type="match status" value="1"/>
</dbReference>
<name>A0ABQ0C8L8_9PROT</name>
<dbReference type="Proteomes" id="UP001628193">
    <property type="component" value="Unassembled WGS sequence"/>
</dbReference>
<gene>
    <name evidence="2" type="ORF">SIID45300_01539</name>
</gene>
<evidence type="ECO:0000313" key="3">
    <source>
        <dbReference type="Proteomes" id="UP001628193"/>
    </source>
</evidence>
<sequence length="231" mass="25719">MRALSDLNTGSLLAIFKQIDFFDPFDDRERLLLAGRHTHLVAYELGECLIQEGSSEERSLFLLLAGEASVVKEGARIPVASLAPGDFFGEVAFLTDRPRTSNVIVHPPEHDAPEVPAIPHLFDVGLPEAIRAATALALRFDPALMNVADALLRIKIKDQIIRHLTRRVDLMHAKVVEITGRDPQLSVDDELEGELRERQHAPLAERERTKDRLIEQLAAFLDELNNALVAC</sequence>
<proteinExistence type="predicted"/>
<dbReference type="Pfam" id="PF00027">
    <property type="entry name" value="cNMP_binding"/>
    <property type="match status" value="1"/>
</dbReference>
<organism evidence="2 3">
    <name type="scientific">Candidatus Magnetaquiglobus chichijimensis</name>
    <dbReference type="NCBI Taxonomy" id="3141448"/>
    <lineage>
        <taxon>Bacteria</taxon>
        <taxon>Pseudomonadati</taxon>
        <taxon>Pseudomonadota</taxon>
        <taxon>Magnetococcia</taxon>
        <taxon>Magnetococcales</taxon>
        <taxon>Candidatus Magnetaquicoccaceae</taxon>
        <taxon>Candidatus Magnetaquiglobus</taxon>
    </lineage>
</organism>
<evidence type="ECO:0000313" key="2">
    <source>
        <dbReference type="EMBL" id="GAB0057216.1"/>
    </source>
</evidence>
<dbReference type="InterPro" id="IPR050503">
    <property type="entry name" value="cAMP-dep_PK_reg_su-like"/>
</dbReference>
<dbReference type="EMBL" id="BAAFGK010000004">
    <property type="protein sequence ID" value="GAB0057216.1"/>
    <property type="molecule type" value="Genomic_DNA"/>
</dbReference>
<dbReference type="InterPro" id="IPR014710">
    <property type="entry name" value="RmlC-like_jellyroll"/>
</dbReference>
<dbReference type="PANTHER" id="PTHR11635">
    <property type="entry name" value="CAMP-DEPENDENT PROTEIN KINASE REGULATORY CHAIN"/>
    <property type="match status" value="1"/>
</dbReference>
<dbReference type="Gene3D" id="2.60.120.10">
    <property type="entry name" value="Jelly Rolls"/>
    <property type="match status" value="1"/>
</dbReference>
<dbReference type="SMART" id="SM00100">
    <property type="entry name" value="cNMP"/>
    <property type="match status" value="1"/>
</dbReference>
<reference evidence="2 3" key="1">
    <citation type="submission" date="2024-09" db="EMBL/GenBank/DDBJ databases">
        <title>Draft genome sequence of Candidatus Magnetaquicoccaceae bacterium FCR-1.</title>
        <authorList>
            <person name="Shimoshige H."/>
            <person name="Shimamura S."/>
            <person name="Taoka A."/>
            <person name="Kobayashi H."/>
            <person name="Maekawa T."/>
        </authorList>
    </citation>
    <scope>NUCLEOTIDE SEQUENCE [LARGE SCALE GENOMIC DNA]</scope>
    <source>
        <strain evidence="2 3">FCR-1</strain>
    </source>
</reference>
<keyword evidence="3" id="KW-1185">Reference proteome</keyword>
<dbReference type="PROSITE" id="PS50042">
    <property type="entry name" value="CNMP_BINDING_3"/>
    <property type="match status" value="1"/>
</dbReference>
<dbReference type="InterPro" id="IPR018490">
    <property type="entry name" value="cNMP-bd_dom_sf"/>
</dbReference>
<dbReference type="InterPro" id="IPR000595">
    <property type="entry name" value="cNMP-bd_dom"/>
</dbReference>